<name>A0A0J0XRI2_9TREE</name>
<dbReference type="EMBL" id="KQ087192">
    <property type="protein sequence ID" value="KLT43746.1"/>
    <property type="molecule type" value="Genomic_DNA"/>
</dbReference>
<proteinExistence type="predicted"/>
<sequence length="468" mass="50942">MLFTLSKAPATTQLSDAFKAKIALPTNLPSLPEAATYLRGCFPSDSAPASMNDSNTPHSSVLNSLSLSFSIDTLSTGLSFGVKLVKAMPVIGRPVASIINYGQTFASANVADKEMIADLQAQIVALHARQHEMDEDAALCALQHQADMDAALLAREDEADTHARVINSIKVELDYTKDDLKAANAALEARNSEHNTTKLELQAAHASKSQSDAEKTRLEGQVSFYKKLYESVSKELNAAEEELEEARLASPSGGDGELQQLRAQLVASKKREADLRIQLDAMNESEVELGSHLQAAGQSVDHLRYKLYSISAANTGLAQSHAVSRVTIATLQQEIAALKGDSNCNGPSKKKQRPKHGAVFSPSPLRNDITDMLVHPACGNIVEETHEEQEQCFEASANKTTFEDDEKMDVDEDVMVFDSGMDVAIEKEVSIYEVEALVSDEDEEDEDSEDERTPPPRPGNPTPYDQRD</sequence>
<keyword evidence="1" id="KW-0175">Coiled coil</keyword>
<gene>
    <name evidence="3" type="ORF">CC85DRAFT_42998</name>
</gene>
<dbReference type="GeneID" id="28987771"/>
<feature type="region of interest" description="Disordered" evidence="2">
    <location>
        <begin position="340"/>
        <end position="364"/>
    </location>
</feature>
<evidence type="ECO:0000313" key="4">
    <source>
        <dbReference type="Proteomes" id="UP000053611"/>
    </source>
</evidence>
<keyword evidence="4" id="KW-1185">Reference proteome</keyword>
<evidence type="ECO:0000313" key="3">
    <source>
        <dbReference type="EMBL" id="KLT43746.1"/>
    </source>
</evidence>
<dbReference type="AlphaFoldDB" id="A0A0J0XRI2"/>
<accession>A0A0J0XRI2</accession>
<feature type="coiled-coil region" evidence="1">
    <location>
        <begin position="222"/>
        <end position="278"/>
    </location>
</feature>
<evidence type="ECO:0000256" key="2">
    <source>
        <dbReference type="SAM" id="MobiDB-lite"/>
    </source>
</evidence>
<dbReference type="RefSeq" id="XP_018280237.1">
    <property type="nucleotide sequence ID" value="XM_018427168.1"/>
</dbReference>
<feature type="compositionally biased region" description="Acidic residues" evidence="2">
    <location>
        <begin position="438"/>
        <end position="450"/>
    </location>
</feature>
<protein>
    <submittedName>
        <fullName evidence="3">Uncharacterized protein</fullName>
    </submittedName>
</protein>
<feature type="region of interest" description="Disordered" evidence="2">
    <location>
        <begin position="434"/>
        <end position="468"/>
    </location>
</feature>
<reference evidence="3 4" key="1">
    <citation type="submission" date="2015-03" db="EMBL/GenBank/DDBJ databases">
        <title>Genomics and transcriptomics of the oil-accumulating basidiomycete yeast T. oleaginosus allow insights into substrate utilization and the diverse evolutionary trajectories of mating systems in fungi.</title>
        <authorList>
            <consortium name="DOE Joint Genome Institute"/>
            <person name="Kourist R."/>
            <person name="Kracht O."/>
            <person name="Bracharz F."/>
            <person name="Lipzen A."/>
            <person name="Nolan M."/>
            <person name="Ohm R."/>
            <person name="Grigoriev I."/>
            <person name="Sun S."/>
            <person name="Heitman J."/>
            <person name="Bruck T."/>
            <person name="Nowrousian M."/>
        </authorList>
    </citation>
    <scope>NUCLEOTIDE SEQUENCE [LARGE SCALE GENOMIC DNA]</scope>
    <source>
        <strain evidence="3 4">IBC0246</strain>
    </source>
</reference>
<organism evidence="3 4">
    <name type="scientific">Cutaneotrichosporon oleaginosum</name>
    <dbReference type="NCBI Taxonomy" id="879819"/>
    <lineage>
        <taxon>Eukaryota</taxon>
        <taxon>Fungi</taxon>
        <taxon>Dikarya</taxon>
        <taxon>Basidiomycota</taxon>
        <taxon>Agaricomycotina</taxon>
        <taxon>Tremellomycetes</taxon>
        <taxon>Trichosporonales</taxon>
        <taxon>Trichosporonaceae</taxon>
        <taxon>Cutaneotrichosporon</taxon>
    </lineage>
</organism>
<dbReference type="Proteomes" id="UP000053611">
    <property type="component" value="Unassembled WGS sequence"/>
</dbReference>
<evidence type="ECO:0000256" key="1">
    <source>
        <dbReference type="SAM" id="Coils"/>
    </source>
</evidence>